<feature type="domain" description="Peptidase M16 N-terminal" evidence="2">
    <location>
        <begin position="12"/>
        <end position="159"/>
    </location>
</feature>
<proteinExistence type="inferred from homology"/>
<dbReference type="InterPro" id="IPR050361">
    <property type="entry name" value="MPP/UQCRC_Complex"/>
</dbReference>
<name>A0ABU0JSS5_HATLI</name>
<dbReference type="Pfam" id="PF00675">
    <property type="entry name" value="Peptidase_M16"/>
    <property type="match status" value="1"/>
</dbReference>
<dbReference type="Gene3D" id="3.30.830.10">
    <property type="entry name" value="Metalloenzyme, LuxS/M16 peptidase-like"/>
    <property type="match status" value="2"/>
</dbReference>
<reference evidence="4 5" key="1">
    <citation type="submission" date="2023-07" db="EMBL/GenBank/DDBJ databases">
        <title>Genomic Encyclopedia of Type Strains, Phase IV (KMG-IV): sequencing the most valuable type-strain genomes for metagenomic binning, comparative biology and taxonomic classification.</title>
        <authorList>
            <person name="Goeker M."/>
        </authorList>
    </citation>
    <scope>NUCLEOTIDE SEQUENCE [LARGE SCALE GENOMIC DNA]</scope>
    <source>
        <strain evidence="4 5">DSM 1400</strain>
    </source>
</reference>
<protein>
    <submittedName>
        <fullName evidence="4">Zn-dependent peptidase</fullName>
    </submittedName>
</protein>
<dbReference type="SUPFAM" id="SSF63411">
    <property type="entry name" value="LuxS/MPP-like metallohydrolase"/>
    <property type="match status" value="2"/>
</dbReference>
<organism evidence="4 5">
    <name type="scientific">Hathewaya limosa</name>
    <name type="common">Clostridium limosum</name>
    <dbReference type="NCBI Taxonomy" id="1536"/>
    <lineage>
        <taxon>Bacteria</taxon>
        <taxon>Bacillati</taxon>
        <taxon>Bacillota</taxon>
        <taxon>Clostridia</taxon>
        <taxon>Eubacteriales</taxon>
        <taxon>Clostridiaceae</taxon>
        <taxon>Hathewaya</taxon>
    </lineage>
</organism>
<dbReference type="InterPro" id="IPR011249">
    <property type="entry name" value="Metalloenz_LuxS/M16"/>
</dbReference>
<comment type="similarity">
    <text evidence="1">Belongs to the peptidase M16 family.</text>
</comment>
<gene>
    <name evidence="4" type="ORF">QOZ93_001887</name>
</gene>
<comment type="caution">
    <text evidence="4">The sequence shown here is derived from an EMBL/GenBank/DDBJ whole genome shotgun (WGS) entry which is preliminary data.</text>
</comment>
<evidence type="ECO:0000313" key="4">
    <source>
        <dbReference type="EMBL" id="MDQ0480139.1"/>
    </source>
</evidence>
<dbReference type="RefSeq" id="WP_307356016.1">
    <property type="nucleotide sequence ID" value="NZ_BAAACJ010000014.1"/>
</dbReference>
<evidence type="ECO:0000313" key="5">
    <source>
        <dbReference type="Proteomes" id="UP001224418"/>
    </source>
</evidence>
<dbReference type="InterPro" id="IPR011765">
    <property type="entry name" value="Pept_M16_N"/>
</dbReference>
<dbReference type="PANTHER" id="PTHR11851:SF49">
    <property type="entry name" value="MITOCHONDRIAL-PROCESSING PEPTIDASE SUBUNIT ALPHA"/>
    <property type="match status" value="1"/>
</dbReference>
<dbReference type="InterPro" id="IPR007863">
    <property type="entry name" value="Peptidase_M16_C"/>
</dbReference>
<evidence type="ECO:0000256" key="1">
    <source>
        <dbReference type="ARBA" id="ARBA00007261"/>
    </source>
</evidence>
<feature type="domain" description="Peptidase M16 C-terminal" evidence="3">
    <location>
        <begin position="165"/>
        <end position="340"/>
    </location>
</feature>
<dbReference type="PANTHER" id="PTHR11851">
    <property type="entry name" value="METALLOPROTEASE"/>
    <property type="match status" value="1"/>
</dbReference>
<dbReference type="EMBL" id="JAUSWN010000015">
    <property type="protein sequence ID" value="MDQ0480139.1"/>
    <property type="molecule type" value="Genomic_DNA"/>
</dbReference>
<evidence type="ECO:0000259" key="2">
    <source>
        <dbReference type="Pfam" id="PF00675"/>
    </source>
</evidence>
<accession>A0ABU0JSS5</accession>
<dbReference type="Proteomes" id="UP001224418">
    <property type="component" value="Unassembled WGS sequence"/>
</dbReference>
<sequence length="422" mass="48278">MYELVTLANGLRIVLEHIEYVNSVSVGIWIENGSRNEEKLNSGISHFIEHMLFKDTYKRTAKQIVEDIEDVGGQINAFTSKEATCFYVKLLDSHLDLGLDVLSDMLFNGKFLEEDIEKEKKVVIEEIKMNDDNPEDVLSDIHILSAYGNDTISMPILGTEESVNKLNRDSILEYMSKYYVPQNTVISICGNFNKNNIYSQIENYFGTWQRSKNKKSFYSTPKMENKFLFRQKDIEQTYFSLGLQGLPIGHKDSYSLILLTNLFGGGASSNLFQKIREELGLCYTIYSYSSALVNTGIITIYAALNSEFIKEAYNEIEKEIFKFSKESLGEEKLRKAKEQLKGNYILGLESTSSRMFNNGKTVINLNKINKPDEILKKIDNINLRDIDRVLDETFRKGIINAGFVSKDYELVKNSLPINIKSI</sequence>
<keyword evidence="5" id="KW-1185">Reference proteome</keyword>
<evidence type="ECO:0000259" key="3">
    <source>
        <dbReference type="Pfam" id="PF05193"/>
    </source>
</evidence>
<dbReference type="Pfam" id="PF05193">
    <property type="entry name" value="Peptidase_M16_C"/>
    <property type="match status" value="1"/>
</dbReference>